<dbReference type="SUPFAM" id="SSF53822">
    <property type="entry name" value="Periplasmic binding protein-like I"/>
    <property type="match status" value="2"/>
</dbReference>
<gene>
    <name evidence="17" type="ORF">H5410_019254</name>
</gene>
<dbReference type="FunFam" id="1.10.287.70:FF:000037">
    <property type="entry name" value="Glutamate receptor"/>
    <property type="match status" value="2"/>
</dbReference>
<feature type="transmembrane region" description="Helical" evidence="15">
    <location>
        <begin position="1561"/>
        <end position="1579"/>
    </location>
</feature>
<feature type="transmembrane region" description="Helical" evidence="15">
    <location>
        <begin position="1591"/>
        <end position="1609"/>
    </location>
</feature>
<dbReference type="FunFam" id="3.40.190.10:FF:000103">
    <property type="entry name" value="Glutamate receptor"/>
    <property type="match status" value="2"/>
</dbReference>
<evidence type="ECO:0000256" key="14">
    <source>
        <dbReference type="ARBA" id="ARBA00049638"/>
    </source>
</evidence>
<comment type="similarity">
    <text evidence="2">Belongs to the glutamate-gated ion channel (TC 1.A.10.1) family.</text>
</comment>
<evidence type="ECO:0000256" key="8">
    <source>
        <dbReference type="ARBA" id="ARBA00023065"/>
    </source>
</evidence>
<evidence type="ECO:0000256" key="7">
    <source>
        <dbReference type="ARBA" id="ARBA00022989"/>
    </source>
</evidence>
<dbReference type="InterPro" id="IPR044440">
    <property type="entry name" value="GABAb_receptor_plant_PBP1"/>
</dbReference>
<feature type="domain" description="Ionotropic glutamate receptor C-terminal" evidence="16">
    <location>
        <begin position="480"/>
        <end position="829"/>
    </location>
</feature>
<proteinExistence type="inferred from homology"/>
<keyword evidence="10" id="KW-0675">Receptor</keyword>
<dbReference type="Pfam" id="PF00060">
    <property type="entry name" value="Lig_chan"/>
    <property type="match status" value="2"/>
</dbReference>
<comment type="subcellular location">
    <subcellularLocation>
        <location evidence="1">Membrane</location>
        <topology evidence="1">Multi-pass membrane protein</topology>
    </subcellularLocation>
</comment>
<feature type="transmembrane region" description="Helical" evidence="15">
    <location>
        <begin position="1621"/>
        <end position="1639"/>
    </location>
</feature>
<feature type="transmembrane region" description="Helical" evidence="15">
    <location>
        <begin position="639"/>
        <end position="657"/>
    </location>
</feature>
<dbReference type="GO" id="GO:0015276">
    <property type="term" value="F:ligand-gated monoatomic ion channel activity"/>
    <property type="evidence" value="ECO:0007669"/>
    <property type="project" value="InterPro"/>
</dbReference>
<dbReference type="Gene3D" id="3.40.190.10">
    <property type="entry name" value="Periplasmic binding protein-like II"/>
    <property type="match status" value="4"/>
</dbReference>
<dbReference type="Gene3D" id="3.40.50.2300">
    <property type="match status" value="4"/>
</dbReference>
<keyword evidence="6" id="KW-0732">Signal</keyword>
<evidence type="ECO:0000256" key="5">
    <source>
        <dbReference type="ARBA" id="ARBA00022692"/>
    </source>
</evidence>
<feature type="transmembrane region" description="Helical" evidence="15">
    <location>
        <begin position="852"/>
        <end position="874"/>
    </location>
</feature>
<evidence type="ECO:0000256" key="4">
    <source>
        <dbReference type="ARBA" id="ARBA00022448"/>
    </source>
</evidence>
<dbReference type="PANTHER" id="PTHR34836:SF1">
    <property type="entry name" value="OS09G0428600 PROTEIN"/>
    <property type="match status" value="1"/>
</dbReference>
<dbReference type="Pfam" id="PF10613">
    <property type="entry name" value="Lig_chan-Glu_bd"/>
    <property type="match status" value="2"/>
</dbReference>
<comment type="subunit">
    <text evidence="3">May form heteromers.</text>
</comment>
<sequence length="1958" mass="217258">MACVVRDELLHRRCCHQALEEMKLILLFSISLWICSSFSNSQRNFQNRTSNFQVGVILDLESMVGSMGLSCMSMALSDFYLVHSNYSTRLSLHVRDSRGQVIEAAAAGHDLLKDVKVDAILGPQTSGQANFLMGLGDTAQVPVISFSATSPSLHTRTPYFVQSAQGDETQVGAIAAIVKAFQWSQVVIIYEDSEYGSGIVPYLSNAFQSVDAHISYRSVFPVSASDDFVLKELYKMMTLQTRVFVVHMSYTLCARLFLKAKEIGMMDKGYAWIITSGLTDSVYLMDSDVAEAMQGVLGVKPFIPKSKQLNSFANRLKKRSLEKSPGIRPADLSIFGLWAYDTLWALAMAAERVGLKETPKALGNSSVHLNVSDLFNFKTSGVGPQLLKAMSETKFEGLSGKFHIVDGKMESSSYQIINVVGSGQKKVGIWIPSHGIRRELNMNSTTTNHTNSREYIRSIIWPGDSTVVPKGWEVPMSGKKLKIGVPVKAGFTDFIRVTRDGQANARISGFYIDVFKSVMEALPYAVPYELVPFEYPDGSSAGTYNDLIHQVFLGNYDAAIGDITITANRSKYVDFTLPFAEGGVLTIVPTTYEDVNNIWAFLKPLKKELWLTSIALFFLTGLTVWILEHRVSSAFRGPPSQHVGMIFYFPFSTLVFAHQEKIVNNLARLVVVVWMFVILILSSTYTASLSSRLTVQRLQPSITDVSELIKKREFVGCQEGSFIVDFLKKQGFEGSRIRTFTSPYDCDEALSRGSKNGGISAFYDVIPYSKLFLSNHCDKYMTVGPTHRTDGFAFAFPKGSPLVADVSRAVIELTENGKILEMEQNWLRNEPTCAGQEESMNSITISLQSFKGLFAITGGVTAISLLVFIASYLYRYRDFHRRISNSPITIWSKVVAICRHFDQRSLSSGLSPQDKLPEATIIHNTCSENSIQPTDLPRTHEIVSSAPEDASGAIHLEDMSSAQHSGLLPMNITFHSILVGLLITMSSALRCSEALDGNNSVISFQVGVILDLETQLGHRAFNCLTIAHSDFYSRHPNYKTRLVLHARDSKRNVIDAAASGLQLLKYLKVDAVIGPQISTQANFLMNLGERAQVPIVSFSATSPSPQPPKFFVQTAQTDDTEVGVIAAIVKAFQWNQVVIIYEDSEYGNGIVPYLSNALQDINAHVAYKSLIPVSADEDFTLKELYKMMTMQTRVFIAHLSHSLGAKLFLKAKAIGMMSEGYVWIITSGLMDFLPSMNSHVVEAMQGVLGVKPLIPKTSHLESLRLQKTIFDSINPGYKSADMVSIFDVWAYDTMWALAMAAEQVGSHYPEASYQDTTADLNSSDPFNLPISKTGPKLLKAILTTRFKGLSGMFYLVGGKLYPTSYKILNVVGNGEKEVAVWTQAHGFKRVRHNTSDKFDSTPKEEFNSNIIWPGKSRVLPRGWEVPVRGKRLKVAVAVRPGFEEYLNVMKDSRTGAVHFSGYYIEVFKSVMAALPYAVPYDFFHFEKPDGSCAGSYNDLVNQVFLQKYDAAIGDITITGKRSNYVDFTLPFAEGGVVTIVPITYEDDNNMWTFLKPMKKELWLTSIAFFFVTGLAVWILEHRTSSAFRGPPSHHLGMIFYFPFSTLVFAHRERIVSNLARLVVVVWMFVVLILNSTYTASLSSRLTVQRLRPDIADVKELIRKGHSVGCYQGSFVCDILRGVGFEDSKIKMYRFPEDYEEALSIGSKSGNISAFFDVLPYSKLFLAKYCDKYTIVGPTYRTEGFAFVFPKGSPLVADVSRAVINLTENGEMLDIQRKWSVGDPTCNGPASIVTSVSVSLQGFKGLFAITGTITSSCVLIFIVIYVTKNRSSLQQILNSRSTVWSKIKEIGRHFDQRDLSSHPSTMARDPQFKYPKAEVAEIISSSQSVDLSNSNLMVLSLPMNILSTHSNNIALPSIPTNATSSNSTVLAPILPEESNTAIDVIDRLQQQCCDAQLES</sequence>
<dbReference type="Gene3D" id="1.10.287.70">
    <property type="match status" value="2"/>
</dbReference>
<evidence type="ECO:0000313" key="17">
    <source>
        <dbReference type="EMBL" id="KAG5619430.1"/>
    </source>
</evidence>
<feature type="domain" description="Ionotropic glutamate receptor C-terminal" evidence="16">
    <location>
        <begin position="1433"/>
        <end position="1781"/>
    </location>
</feature>
<evidence type="ECO:0000256" key="2">
    <source>
        <dbReference type="ARBA" id="ARBA00008685"/>
    </source>
</evidence>
<feature type="transmembrane region" description="Helical" evidence="15">
    <location>
        <begin position="669"/>
        <end position="687"/>
    </location>
</feature>
<evidence type="ECO:0000256" key="1">
    <source>
        <dbReference type="ARBA" id="ARBA00004141"/>
    </source>
</evidence>
<evidence type="ECO:0000259" key="16">
    <source>
        <dbReference type="SMART" id="SM00079"/>
    </source>
</evidence>
<keyword evidence="7 15" id="KW-1133">Transmembrane helix</keyword>
<accession>A0A9J6A473</accession>
<dbReference type="Proteomes" id="UP000824120">
    <property type="component" value="Chromosome 3"/>
</dbReference>
<dbReference type="SUPFAM" id="SSF53850">
    <property type="entry name" value="Periplasmic binding protein-like II"/>
    <property type="match status" value="2"/>
</dbReference>
<comment type="caution">
    <text evidence="17">The sequence shown here is derived from an EMBL/GenBank/DDBJ whole genome shotgun (WGS) entry which is preliminary data.</text>
</comment>
<dbReference type="InterPro" id="IPR019594">
    <property type="entry name" value="Glu/Gly-bd"/>
</dbReference>
<protein>
    <recommendedName>
        <fullName evidence="16">Ionotropic glutamate receptor C-terminal domain-containing protein</fullName>
    </recommendedName>
</protein>
<keyword evidence="9 15" id="KW-0472">Membrane</keyword>
<dbReference type="PANTHER" id="PTHR34836">
    <property type="entry name" value="OS06G0188250 PROTEIN"/>
    <property type="match status" value="1"/>
</dbReference>
<dbReference type="FunFam" id="3.40.50.2300:FF:000310">
    <property type="entry name" value="Glutamate receptor"/>
    <property type="match status" value="1"/>
</dbReference>
<dbReference type="InterPro" id="IPR028082">
    <property type="entry name" value="Peripla_BP_I"/>
</dbReference>
<keyword evidence="12" id="KW-1071">Ligand-gated ion channel</keyword>
<evidence type="ECO:0000256" key="6">
    <source>
        <dbReference type="ARBA" id="ARBA00022729"/>
    </source>
</evidence>
<keyword evidence="5 15" id="KW-0812">Transmembrane</keyword>
<evidence type="ECO:0000256" key="3">
    <source>
        <dbReference type="ARBA" id="ARBA00011095"/>
    </source>
</evidence>
<comment type="function">
    <text evidence="14">Glutamate-gated receptor that probably acts as a non-selective cation channel. May be involved in light-signal transduction and calcium homeostasis via the regulation of calcium influx into cells.</text>
</comment>
<evidence type="ECO:0000256" key="9">
    <source>
        <dbReference type="ARBA" id="ARBA00023136"/>
    </source>
</evidence>
<dbReference type="InterPro" id="IPR015683">
    <property type="entry name" value="Ionotropic_Glu_rcpt"/>
</dbReference>
<dbReference type="InterPro" id="IPR001320">
    <property type="entry name" value="Iontro_rcpt_C"/>
</dbReference>
<keyword evidence="8" id="KW-0406">Ion transport</keyword>
<dbReference type="InterPro" id="IPR001828">
    <property type="entry name" value="ANF_lig-bd_rcpt"/>
</dbReference>
<dbReference type="FunFam" id="3.40.50.2300:FF:000188">
    <property type="entry name" value="Glutamate receptor"/>
    <property type="match status" value="2"/>
</dbReference>
<dbReference type="EMBL" id="JACXVP010000003">
    <property type="protein sequence ID" value="KAG5619430.1"/>
    <property type="molecule type" value="Genomic_DNA"/>
</dbReference>
<dbReference type="CDD" id="cd13686">
    <property type="entry name" value="GluR_Plant"/>
    <property type="match status" value="2"/>
</dbReference>
<evidence type="ECO:0000313" key="18">
    <source>
        <dbReference type="Proteomes" id="UP000824120"/>
    </source>
</evidence>
<name>A0A9J6A473_SOLCO</name>
<dbReference type="GO" id="GO:0016020">
    <property type="term" value="C:membrane"/>
    <property type="evidence" value="ECO:0007669"/>
    <property type="project" value="UniProtKB-SubCell"/>
</dbReference>
<keyword evidence="11" id="KW-0325">Glycoprotein</keyword>
<dbReference type="SMART" id="SM00079">
    <property type="entry name" value="PBPe"/>
    <property type="match status" value="2"/>
</dbReference>
<organism evidence="17 18">
    <name type="scientific">Solanum commersonii</name>
    <name type="common">Commerson's wild potato</name>
    <name type="synonym">Commerson's nightshade</name>
    <dbReference type="NCBI Taxonomy" id="4109"/>
    <lineage>
        <taxon>Eukaryota</taxon>
        <taxon>Viridiplantae</taxon>
        <taxon>Streptophyta</taxon>
        <taxon>Embryophyta</taxon>
        <taxon>Tracheophyta</taxon>
        <taxon>Spermatophyta</taxon>
        <taxon>Magnoliopsida</taxon>
        <taxon>eudicotyledons</taxon>
        <taxon>Gunneridae</taxon>
        <taxon>Pentapetalae</taxon>
        <taxon>asterids</taxon>
        <taxon>lamiids</taxon>
        <taxon>Solanales</taxon>
        <taxon>Solanaceae</taxon>
        <taxon>Solanoideae</taxon>
        <taxon>Solaneae</taxon>
        <taxon>Solanum</taxon>
    </lineage>
</organism>
<keyword evidence="13" id="KW-0407">Ion channel</keyword>
<reference evidence="17 18" key="1">
    <citation type="submission" date="2020-09" db="EMBL/GenBank/DDBJ databases">
        <title>De no assembly of potato wild relative species, Solanum commersonii.</title>
        <authorList>
            <person name="Cho K."/>
        </authorList>
    </citation>
    <scope>NUCLEOTIDE SEQUENCE [LARGE SCALE GENOMIC DNA]</scope>
    <source>
        <strain evidence="17">LZ3.2</strain>
        <tissue evidence="17">Leaf</tissue>
    </source>
</reference>
<keyword evidence="4" id="KW-0813">Transport</keyword>
<dbReference type="CDD" id="cd19990">
    <property type="entry name" value="PBP1_GABAb_receptor_plant"/>
    <property type="match status" value="2"/>
</dbReference>
<evidence type="ECO:0000256" key="10">
    <source>
        <dbReference type="ARBA" id="ARBA00023170"/>
    </source>
</evidence>
<keyword evidence="18" id="KW-1185">Reference proteome</keyword>
<evidence type="ECO:0000256" key="11">
    <source>
        <dbReference type="ARBA" id="ARBA00023180"/>
    </source>
</evidence>
<dbReference type="OrthoDB" id="5984008at2759"/>
<feature type="transmembrane region" description="Helical" evidence="15">
    <location>
        <begin position="1804"/>
        <end position="1825"/>
    </location>
</feature>
<evidence type="ECO:0000256" key="13">
    <source>
        <dbReference type="ARBA" id="ARBA00023303"/>
    </source>
</evidence>
<feature type="transmembrane region" description="Helical" evidence="15">
    <location>
        <begin position="609"/>
        <end position="627"/>
    </location>
</feature>
<evidence type="ECO:0000256" key="15">
    <source>
        <dbReference type="SAM" id="Phobius"/>
    </source>
</evidence>
<dbReference type="Pfam" id="PF01094">
    <property type="entry name" value="ANF_receptor"/>
    <property type="match status" value="2"/>
</dbReference>
<evidence type="ECO:0000256" key="12">
    <source>
        <dbReference type="ARBA" id="ARBA00023286"/>
    </source>
</evidence>